<feature type="region of interest" description="Disordered" evidence="11">
    <location>
        <begin position="1"/>
        <end position="20"/>
    </location>
</feature>
<dbReference type="Gene3D" id="3.30.470.20">
    <property type="entry name" value="ATP-grasp fold, B domain"/>
    <property type="match status" value="1"/>
</dbReference>
<keyword evidence="4 10" id="KW-0808">Transferase</keyword>
<dbReference type="PROSITE" id="PS00616">
    <property type="entry name" value="HIS_ACID_PHOSPHAT_1"/>
    <property type="match status" value="1"/>
</dbReference>
<proteinExistence type="inferred from homology"/>
<dbReference type="Gene3D" id="3.40.50.1240">
    <property type="entry name" value="Phosphoglycerate mutase-like"/>
    <property type="match status" value="1"/>
</dbReference>
<dbReference type="EC" id="2.7.4.24" evidence="10"/>
<comment type="catalytic activity">
    <reaction evidence="9">
        <text>1D-myo-inositol hexakisphosphate + ATP = 1-diphospho-1D-myo-inositol 2,3,4,5,6-pentakisphosphate + ADP</text>
        <dbReference type="Rhea" id="RHEA:37459"/>
        <dbReference type="ChEBI" id="CHEBI:30616"/>
        <dbReference type="ChEBI" id="CHEBI:58130"/>
        <dbReference type="ChEBI" id="CHEBI:74946"/>
        <dbReference type="ChEBI" id="CHEBI:456216"/>
        <dbReference type="EC" id="2.7.4.24"/>
    </reaction>
    <physiologicalReaction direction="left-to-right" evidence="9">
        <dbReference type="Rhea" id="RHEA:37460"/>
    </physiologicalReaction>
</comment>
<dbReference type="EMBL" id="OU015567">
    <property type="protein sequence ID" value="CAG5113296.1"/>
    <property type="molecule type" value="Genomic_DNA"/>
</dbReference>
<dbReference type="InterPro" id="IPR000560">
    <property type="entry name" value="His_Pase_clade-2"/>
</dbReference>
<accession>A0ABN7T9T0</accession>
<dbReference type="CDD" id="cd07061">
    <property type="entry name" value="HP_HAP_like"/>
    <property type="match status" value="1"/>
</dbReference>
<evidence type="ECO:0000256" key="9">
    <source>
        <dbReference type="ARBA" id="ARBA00034629"/>
    </source>
</evidence>
<reference evidence="13 14" key="1">
    <citation type="submission" date="2021-04" db="EMBL/GenBank/DDBJ databases">
        <authorList>
            <person name="Bliznina A."/>
        </authorList>
    </citation>
    <scope>NUCLEOTIDE SEQUENCE [LARGE SCALE GENOMIC DNA]</scope>
</reference>
<feature type="region of interest" description="Disordered" evidence="11">
    <location>
        <begin position="908"/>
        <end position="933"/>
    </location>
</feature>
<dbReference type="Gene3D" id="3.40.50.11950">
    <property type="match status" value="1"/>
</dbReference>
<comment type="function">
    <text evidence="10">Bifunctional inositol kinase that acts in concert with the IP6K kinases to synthesize the diphosphate group-containing inositol pyrophosphates diphosphoinositol pentakisphosphate, PP-InsP5, and bis-diphosphoinositol tetrakisphosphate, (PP)2-InsP4. PP-InsP5 and (PP)2-InsP4, also respectively called InsP7 and InsP8, may regulate a variety of cellular processes, including apoptosis, vesicle trafficking, cytoskeletal dynamics, and exocytosis. Phosphorylates inositol hexakisphosphate (InsP6).</text>
</comment>
<gene>
    <name evidence="13" type="ORF">OKIOD_LOCUS16176</name>
</gene>
<dbReference type="SUPFAM" id="SSF53254">
    <property type="entry name" value="Phosphoglycerate mutase-like"/>
    <property type="match status" value="1"/>
</dbReference>
<keyword evidence="5 10" id="KW-0547">Nucleotide-binding</keyword>
<feature type="region of interest" description="Disordered" evidence="11">
    <location>
        <begin position="952"/>
        <end position="1028"/>
    </location>
</feature>
<evidence type="ECO:0000256" key="4">
    <source>
        <dbReference type="ARBA" id="ARBA00022679"/>
    </source>
</evidence>
<dbReference type="InterPro" id="IPR040557">
    <property type="entry name" value="VIP1_N"/>
</dbReference>
<feature type="compositionally biased region" description="Polar residues" evidence="11">
    <location>
        <begin position="953"/>
        <end position="969"/>
    </location>
</feature>
<dbReference type="InterPro" id="IPR029033">
    <property type="entry name" value="His_PPase_superfam"/>
</dbReference>
<name>A0ABN7T9T0_OIKDI</name>
<sequence>MSFRGRRPSLNINSPGEDASQRYWDSFSRRQTICYMGNVDLDGVEDVFEEDEDGPPPIKLGICAMAKKTKSKPMGEIIQRMLLFGFVKIEIFDENQILNDPVEEWPLCDVLISFHSKGFPLEKAIEYAKMRNCICINDLEKQWDIQDRVKVYQTLKEAGIETPRYIVCDRSDCENLPEFEEHDDYIEINGEVFQKPFVEKPVSAENHRINIYYPSSAGGGHQKLFRKVLNRSSEYCTDSAVRKEGSYIYEDFMPTDGTDVKVYTVGPDYAHAEARKSPALDGKVERDKEGKEIRYPVILSAKEKAIARQVCLAFKQTVCGFDLLRANGKSYVCDVNGFSFVKTSQKYYDDCAKMLGNIILREKAPDWLNIPRGLHPELPEIVQAGMTPSASTMLELRCVVAVIRHGDRTPKQKMKMEVSHPEFFNIFKKYNGPTLGKIKLKKPKELQQILDVARTLLSELQSGEHTEPIKEKMTKLEQLKVVLEMYGHFSGINRKIQLKSLGKKQPGALQLILKWGGELTPAGKVQAEQLGRAFRCMYPGGQGDYAGFPGCGLLRLHSTYRHDLKIYASDEGRVQMTAAAFAKGLLALEGELAPILVQMVKSANTNGLLDNESDELHKYSGEVKKRLHDMLRSTDTPSTDEFINRMIPTNSISMKNSLSKIPENPLAWLHKLHGLVENLIVYIEELSEEHETSGEKLKLYQNEDISLMLERWRKLQRDFKHHKTGEFDVSKIPDIYDSIKYDAQHNTCLKSPIIDELYETSKIVADIVIPQEYGIEEDEKLNISHGYCVPLLRKILADLRANIDNPEEQLTKLDPSFVSNVLSPGRHVRTRLYFTSESHIHSLLTLIRYGGLCNVDDDQWQRALDYISRVSELNYMTQIVIMLYEDPTKPADSDERYHIELHFSPGAKSHKDDANFPAGGGFRPVSKPNSRDEVERYHQLISTEVKRVKKLRSQSFSRDTRSLSNSPQLLVSPPRTEECSPTDPSIEVRLPERGLESRSRDLCGSPTFPTEPEAKIDANERNTASDEELADIPNEKVRRFLKTSKKYKSAPHPSSNEEQTKASPIHRRTAGLETDMSSSRFPLAENILRLRLQGNVEGLFSSKGANQQISRSISNDENFQFHFVSSNLERVAPLRRRAISLSRQSHSVRDPFASQVVHPCQSRTNFLFPSEIQGKFGSLPNLTQSDDEDAVEGYNRVPNIRPLETLHNSLSLQQFTTFSEKILKMEGLSSQVPEERERFISENCSSDANSTLQNAS</sequence>
<evidence type="ECO:0000259" key="12">
    <source>
        <dbReference type="Pfam" id="PF18086"/>
    </source>
</evidence>
<keyword evidence="7 10" id="KW-0067">ATP-binding</keyword>
<keyword evidence="3 10" id="KW-0963">Cytoplasm</keyword>
<dbReference type="SUPFAM" id="SSF56059">
    <property type="entry name" value="Glutathione synthetase ATP-binding domain-like"/>
    <property type="match status" value="1"/>
</dbReference>
<dbReference type="InterPro" id="IPR037446">
    <property type="entry name" value="His_Pase_VIP1"/>
</dbReference>
<protein>
    <recommendedName>
        <fullName evidence="10">Inositol hexakisphosphate and diphosphoinositol-pentakisphosphate kinase</fullName>
        <ecNumber evidence="10">2.7.4.24</ecNumber>
    </recommendedName>
</protein>
<feature type="compositionally biased region" description="Basic and acidic residues" evidence="11">
    <location>
        <begin position="1012"/>
        <end position="1024"/>
    </location>
</feature>
<evidence type="ECO:0000256" key="2">
    <source>
        <dbReference type="ARBA" id="ARBA00005609"/>
    </source>
</evidence>
<evidence type="ECO:0000256" key="3">
    <source>
        <dbReference type="ARBA" id="ARBA00022490"/>
    </source>
</evidence>
<evidence type="ECO:0000256" key="8">
    <source>
        <dbReference type="ARBA" id="ARBA00033696"/>
    </source>
</evidence>
<dbReference type="Pfam" id="PF18086">
    <property type="entry name" value="PPIP5K2_N"/>
    <property type="match status" value="1"/>
</dbReference>
<keyword evidence="14" id="KW-1185">Reference proteome</keyword>
<dbReference type="InterPro" id="IPR033379">
    <property type="entry name" value="Acid_Pase_AS"/>
</dbReference>
<feature type="region of interest" description="Disordered" evidence="11">
    <location>
        <begin position="1044"/>
        <end position="1065"/>
    </location>
</feature>
<feature type="region of interest" description="Disordered" evidence="11">
    <location>
        <begin position="1234"/>
        <end position="1256"/>
    </location>
</feature>
<organism evidence="13 14">
    <name type="scientific">Oikopleura dioica</name>
    <name type="common">Tunicate</name>
    <dbReference type="NCBI Taxonomy" id="34765"/>
    <lineage>
        <taxon>Eukaryota</taxon>
        <taxon>Metazoa</taxon>
        <taxon>Chordata</taxon>
        <taxon>Tunicata</taxon>
        <taxon>Appendicularia</taxon>
        <taxon>Copelata</taxon>
        <taxon>Oikopleuridae</taxon>
        <taxon>Oikopleura</taxon>
    </lineage>
</organism>
<feature type="compositionally biased region" description="Polar residues" evidence="11">
    <location>
        <begin position="1242"/>
        <end position="1256"/>
    </location>
</feature>
<evidence type="ECO:0000256" key="6">
    <source>
        <dbReference type="ARBA" id="ARBA00022777"/>
    </source>
</evidence>
<comment type="subcellular location">
    <subcellularLocation>
        <location evidence="1 10">Cytoplasm</location>
        <location evidence="1 10">Cytosol</location>
    </subcellularLocation>
</comment>
<evidence type="ECO:0000256" key="5">
    <source>
        <dbReference type="ARBA" id="ARBA00022741"/>
    </source>
</evidence>
<dbReference type="Pfam" id="PF00328">
    <property type="entry name" value="His_Phos_2"/>
    <property type="match status" value="1"/>
</dbReference>
<feature type="compositionally biased region" description="Basic and acidic residues" evidence="11">
    <location>
        <begin position="989"/>
        <end position="1001"/>
    </location>
</feature>
<comment type="similarity">
    <text evidence="2 10">Belongs to the histidine acid phosphatase family. VIP1 subfamily.</text>
</comment>
<evidence type="ECO:0000313" key="14">
    <source>
        <dbReference type="Proteomes" id="UP001158576"/>
    </source>
</evidence>
<keyword evidence="6 10" id="KW-0418">Kinase</keyword>
<dbReference type="Proteomes" id="UP001158576">
    <property type="component" value="Chromosome 2"/>
</dbReference>
<evidence type="ECO:0000256" key="11">
    <source>
        <dbReference type="SAM" id="MobiDB-lite"/>
    </source>
</evidence>
<feature type="domain" description="VIP1 N-terminal" evidence="12">
    <location>
        <begin position="58"/>
        <end position="147"/>
    </location>
</feature>
<dbReference type="PANTHER" id="PTHR12750:SF9">
    <property type="entry name" value="INOSITOL HEXAKISPHOSPHATE AND DIPHOSPHOINOSITOL-PENTAKISPHOSPHATE KINASE"/>
    <property type="match status" value="1"/>
</dbReference>
<evidence type="ECO:0000256" key="1">
    <source>
        <dbReference type="ARBA" id="ARBA00004514"/>
    </source>
</evidence>
<evidence type="ECO:0000256" key="7">
    <source>
        <dbReference type="ARBA" id="ARBA00022840"/>
    </source>
</evidence>
<comment type="catalytic activity">
    <reaction evidence="8">
        <text>5-diphospho-1D-myo-inositol 1,2,3,4,6-pentakisphosphate + ATP + H(+) = 1,5-bis(diphospho)-1D-myo-inositol 2,3,4,6-tetrakisphosphate + ADP</text>
        <dbReference type="Rhea" id="RHEA:10276"/>
        <dbReference type="ChEBI" id="CHEBI:15378"/>
        <dbReference type="ChEBI" id="CHEBI:30616"/>
        <dbReference type="ChEBI" id="CHEBI:58628"/>
        <dbReference type="ChEBI" id="CHEBI:77983"/>
        <dbReference type="ChEBI" id="CHEBI:456216"/>
        <dbReference type="EC" id="2.7.4.24"/>
    </reaction>
    <physiologicalReaction direction="left-to-right" evidence="8">
        <dbReference type="Rhea" id="RHEA:10277"/>
    </physiologicalReaction>
</comment>
<evidence type="ECO:0000256" key="10">
    <source>
        <dbReference type="RuleBase" id="RU365032"/>
    </source>
</evidence>
<evidence type="ECO:0000313" key="13">
    <source>
        <dbReference type="EMBL" id="CAG5113296.1"/>
    </source>
</evidence>
<dbReference type="PANTHER" id="PTHR12750">
    <property type="entry name" value="DIPHOSPHOINOSITOL PENTAKISPHOSPHATE KINASE"/>
    <property type="match status" value="1"/>
</dbReference>